<evidence type="ECO:0000256" key="1">
    <source>
        <dbReference type="ARBA" id="ARBA00004123"/>
    </source>
</evidence>
<comment type="subcellular location">
    <subcellularLocation>
        <location evidence="2">Cytoplasm</location>
    </subcellularLocation>
    <subcellularLocation>
        <location evidence="1">Nucleus</location>
    </subcellularLocation>
</comment>
<comment type="pathway">
    <text evidence="3">tRNA modification; 5-methoxycarbonylmethyl-2-thiouridine-tRNA biosynthesis.</text>
</comment>
<reference evidence="10 11" key="1">
    <citation type="journal article" date="2011" name="Science">
        <title>Comparative functional genomics of the fission yeasts.</title>
        <authorList>
            <person name="Rhind N."/>
            <person name="Chen Z."/>
            <person name="Yassour M."/>
            <person name="Thompson D.A."/>
            <person name="Haas B.J."/>
            <person name="Habib N."/>
            <person name="Wapinski I."/>
            <person name="Roy S."/>
            <person name="Lin M.F."/>
            <person name="Heiman D.I."/>
            <person name="Young S.K."/>
            <person name="Furuya K."/>
            <person name="Guo Y."/>
            <person name="Pidoux A."/>
            <person name="Chen H.M."/>
            <person name="Robbertse B."/>
            <person name="Goldberg J.M."/>
            <person name="Aoki K."/>
            <person name="Bayne E.H."/>
            <person name="Berlin A.M."/>
            <person name="Desjardins C.A."/>
            <person name="Dobbs E."/>
            <person name="Dukaj L."/>
            <person name="Fan L."/>
            <person name="FitzGerald M.G."/>
            <person name="French C."/>
            <person name="Gujja S."/>
            <person name="Hansen K."/>
            <person name="Keifenheim D."/>
            <person name="Levin J.Z."/>
            <person name="Mosher R.A."/>
            <person name="Mueller C.A."/>
            <person name="Pfiffner J."/>
            <person name="Priest M."/>
            <person name="Russ C."/>
            <person name="Smialowska A."/>
            <person name="Swoboda P."/>
            <person name="Sykes S.M."/>
            <person name="Vaughn M."/>
            <person name="Vengrova S."/>
            <person name="Yoder R."/>
            <person name="Zeng Q."/>
            <person name="Allshire R."/>
            <person name="Baulcombe D."/>
            <person name="Birren B.W."/>
            <person name="Brown W."/>
            <person name="Ekwall K."/>
            <person name="Kellis M."/>
            <person name="Leatherwood J."/>
            <person name="Levin H."/>
            <person name="Margalit H."/>
            <person name="Martienssen R."/>
            <person name="Nieduszynski C.A."/>
            <person name="Spatafora J.W."/>
            <person name="Friedman N."/>
            <person name="Dalgaard J.Z."/>
            <person name="Baumann P."/>
            <person name="Niki H."/>
            <person name="Regev A."/>
            <person name="Nusbaum C."/>
        </authorList>
    </citation>
    <scope>NUCLEOTIDE SEQUENCE [LARGE SCALE GENOMIC DNA]</scope>
    <source>
        <strain evidence="11">yFS286</strain>
    </source>
</reference>
<gene>
    <name evidence="10" type="ORF">SOCG_02878</name>
</gene>
<dbReference type="eggNOG" id="KOG3949">
    <property type="taxonomic scope" value="Eukaryota"/>
</dbReference>
<dbReference type="GO" id="GO:0002926">
    <property type="term" value="P:tRNA wobble base 5-methoxycarbonylmethyl-2-thiouridinylation"/>
    <property type="evidence" value="ECO:0007669"/>
    <property type="project" value="EnsemblFungi"/>
</dbReference>
<evidence type="ECO:0000256" key="7">
    <source>
        <dbReference type="ARBA" id="ARBA00022694"/>
    </source>
</evidence>
<dbReference type="CDD" id="cd19494">
    <property type="entry name" value="Elp4"/>
    <property type="match status" value="1"/>
</dbReference>
<accession>S9R5T4</accession>
<evidence type="ECO:0000313" key="11">
    <source>
        <dbReference type="Proteomes" id="UP000016088"/>
    </source>
</evidence>
<evidence type="ECO:0000313" key="10">
    <source>
        <dbReference type="EMBL" id="EPX73660.1"/>
    </source>
</evidence>
<feature type="compositionally biased region" description="Basic and acidic residues" evidence="9">
    <location>
        <begin position="98"/>
        <end position="109"/>
    </location>
</feature>
<dbReference type="InterPro" id="IPR008728">
    <property type="entry name" value="Elongator_complex_protein_4"/>
</dbReference>
<proteinExistence type="inferred from homology"/>
<evidence type="ECO:0000256" key="2">
    <source>
        <dbReference type="ARBA" id="ARBA00004496"/>
    </source>
</evidence>
<keyword evidence="7" id="KW-0819">tRNA processing</keyword>
<evidence type="ECO:0000256" key="5">
    <source>
        <dbReference type="ARBA" id="ARBA00020265"/>
    </source>
</evidence>
<dbReference type="PANTHER" id="PTHR12896">
    <property type="entry name" value="PAX6 NEIGHBOR PROTEIN PAXNEB"/>
    <property type="match status" value="1"/>
</dbReference>
<feature type="compositionally biased region" description="Basic and acidic residues" evidence="9">
    <location>
        <begin position="340"/>
        <end position="350"/>
    </location>
</feature>
<dbReference type="RefSeq" id="XP_013016822.1">
    <property type="nucleotide sequence ID" value="XM_013161368.1"/>
</dbReference>
<dbReference type="InterPro" id="IPR027417">
    <property type="entry name" value="P-loop_NTPase"/>
</dbReference>
<feature type="compositionally biased region" description="Low complexity" evidence="9">
    <location>
        <begin position="110"/>
        <end position="119"/>
    </location>
</feature>
<dbReference type="OMA" id="QGMLKVH"/>
<evidence type="ECO:0000256" key="6">
    <source>
        <dbReference type="ARBA" id="ARBA00022490"/>
    </source>
</evidence>
<dbReference type="HOGENOM" id="CLU_040685_0_0_1"/>
<name>S9R5T4_SCHOY</name>
<dbReference type="PANTHER" id="PTHR12896:SF1">
    <property type="entry name" value="ELONGATOR COMPLEX PROTEIN 4"/>
    <property type="match status" value="1"/>
</dbReference>
<sequence length="359" mass="40008">MSFKRKTAVQTTPIELPKGVRLSPKDARWITSSGSTSFDYYLLGGIPLRSLLVVEEDSTDYSSVLLKFFAAEGLLQDHAVWLGPSMGEPWFRQLPAENERAAKSEESKSSESSSFSNSAQQNRMKIAWRYENTSKTKVPAPDAIPPGFTHAFDLTKRLTIGSKMMKAVSPFPLETGSNPFIPVLESLTRFLASLKPGTVCRLVLPSLLSPAFYSIRATQPQHFIRFIHSLSSLIKCTTSVHIVCMCSVPSTLFSRDCEQVYWLESLASGVFSLHPFPITETINGLATQPQGLFRIHKLPLPLPFTNTDNSSEAGDLSFTVSKRRFTIEPWVLPPLDEEEPEKKTSNKDKSQPSLKSIEF</sequence>
<dbReference type="AlphaFoldDB" id="S9R5T4"/>
<dbReference type="GeneID" id="25031852"/>
<dbReference type="EMBL" id="KE503206">
    <property type="protein sequence ID" value="EPX73660.1"/>
    <property type="molecule type" value="Genomic_DNA"/>
</dbReference>
<dbReference type="GO" id="GO:0140018">
    <property type="term" value="P:regulation of cytoplasmic translational fidelity"/>
    <property type="evidence" value="ECO:0007669"/>
    <property type="project" value="EnsemblFungi"/>
</dbReference>
<evidence type="ECO:0000256" key="9">
    <source>
        <dbReference type="SAM" id="MobiDB-lite"/>
    </source>
</evidence>
<dbReference type="GO" id="GO:0033588">
    <property type="term" value="C:elongator holoenzyme complex"/>
    <property type="evidence" value="ECO:0007669"/>
    <property type="project" value="InterPro"/>
</dbReference>
<dbReference type="Proteomes" id="UP000016088">
    <property type="component" value="Unassembled WGS sequence"/>
</dbReference>
<dbReference type="GO" id="GO:0008023">
    <property type="term" value="C:transcription elongation factor complex"/>
    <property type="evidence" value="ECO:0007669"/>
    <property type="project" value="TreeGrafter"/>
</dbReference>
<feature type="region of interest" description="Disordered" evidence="9">
    <location>
        <begin position="331"/>
        <end position="359"/>
    </location>
</feature>
<evidence type="ECO:0000256" key="3">
    <source>
        <dbReference type="ARBA" id="ARBA00005043"/>
    </source>
</evidence>
<dbReference type="Gene3D" id="3.40.50.300">
    <property type="entry name" value="P-loop containing nucleotide triphosphate hydrolases"/>
    <property type="match status" value="1"/>
</dbReference>
<comment type="similarity">
    <text evidence="4">Belongs to the ELP4 family.</text>
</comment>
<keyword evidence="8" id="KW-0539">Nucleus</keyword>
<dbReference type="VEuPathDB" id="FungiDB:SOCG_02878"/>
<dbReference type="UniPathway" id="UPA00988"/>
<protein>
    <recommendedName>
        <fullName evidence="5">Elongator complex protein 4</fullName>
    </recommendedName>
</protein>
<evidence type="ECO:0000256" key="4">
    <source>
        <dbReference type="ARBA" id="ARBA00007573"/>
    </source>
</evidence>
<organism evidence="10 11">
    <name type="scientific">Schizosaccharomyces octosporus (strain yFS286)</name>
    <name type="common">Fission yeast</name>
    <name type="synonym">Octosporomyces octosporus</name>
    <dbReference type="NCBI Taxonomy" id="483514"/>
    <lineage>
        <taxon>Eukaryota</taxon>
        <taxon>Fungi</taxon>
        <taxon>Dikarya</taxon>
        <taxon>Ascomycota</taxon>
        <taxon>Taphrinomycotina</taxon>
        <taxon>Schizosaccharomycetes</taxon>
        <taxon>Schizosaccharomycetales</taxon>
        <taxon>Schizosaccharomycetaceae</taxon>
        <taxon>Schizosaccharomyces</taxon>
    </lineage>
</organism>
<dbReference type="Pfam" id="PF05625">
    <property type="entry name" value="PAXNEB"/>
    <property type="match status" value="1"/>
</dbReference>
<evidence type="ECO:0000256" key="8">
    <source>
        <dbReference type="ARBA" id="ARBA00023242"/>
    </source>
</evidence>
<feature type="region of interest" description="Disordered" evidence="9">
    <location>
        <begin position="98"/>
        <end position="120"/>
    </location>
</feature>
<dbReference type="OrthoDB" id="289162at2759"/>
<dbReference type="GO" id="GO:0005737">
    <property type="term" value="C:cytoplasm"/>
    <property type="evidence" value="ECO:0007669"/>
    <property type="project" value="UniProtKB-SubCell"/>
</dbReference>
<keyword evidence="11" id="KW-1185">Reference proteome</keyword>
<keyword evidence="6" id="KW-0963">Cytoplasm</keyword>